<evidence type="ECO:0000256" key="6">
    <source>
        <dbReference type="ARBA" id="ARBA00023027"/>
    </source>
</evidence>
<dbReference type="NCBIfam" id="TIGR03140">
    <property type="entry name" value="AhpF"/>
    <property type="match status" value="1"/>
</dbReference>
<dbReference type="PANTHER" id="PTHR48105">
    <property type="entry name" value="THIOREDOXIN REDUCTASE 1-RELATED-RELATED"/>
    <property type="match status" value="1"/>
</dbReference>
<dbReference type="OrthoDB" id="9806179at2"/>
<dbReference type="GO" id="GO:0000302">
    <property type="term" value="P:response to reactive oxygen species"/>
    <property type="evidence" value="ECO:0007669"/>
    <property type="project" value="InterPro"/>
</dbReference>
<dbReference type="InterPro" id="IPR050097">
    <property type="entry name" value="Ferredoxin-NADP_redctase_2"/>
</dbReference>
<dbReference type="RefSeq" id="WP_045531509.1">
    <property type="nucleotide sequence ID" value="NZ_AP014568.1"/>
</dbReference>
<keyword evidence="8 10" id="KW-0676">Redox-active center</keyword>
<dbReference type="SUPFAM" id="SSF51905">
    <property type="entry name" value="FAD/NAD(P)-binding domain"/>
    <property type="match status" value="1"/>
</dbReference>
<feature type="binding site" evidence="9">
    <location>
        <begin position="356"/>
        <end position="370"/>
    </location>
    <ligand>
        <name>NAD(+)</name>
        <dbReference type="ChEBI" id="CHEBI:57540"/>
    </ligand>
</feature>
<evidence type="ECO:0000313" key="13">
    <source>
        <dbReference type="EMBL" id="BAO81092.1"/>
    </source>
</evidence>
<dbReference type="CDD" id="cd03026">
    <property type="entry name" value="AhpF_NTD_C"/>
    <property type="match status" value="1"/>
</dbReference>
<dbReference type="PROSITE" id="PS51354">
    <property type="entry name" value="GLUTAREDOXIN_2"/>
    <property type="match status" value="1"/>
</dbReference>
<feature type="domain" description="FAD/NAD(P)-binding" evidence="11">
    <location>
        <begin position="213"/>
        <end position="503"/>
    </location>
</feature>
<keyword evidence="14" id="KW-1185">Reference proteome</keyword>
<dbReference type="InterPro" id="IPR044142">
    <property type="entry name" value="AhpF_NTD_N"/>
</dbReference>
<name>A0A060NIE6_9BURK</name>
<evidence type="ECO:0000313" key="14">
    <source>
        <dbReference type="Proteomes" id="UP000067461"/>
    </source>
</evidence>
<keyword evidence="4 9" id="KW-0274">FAD</keyword>
<protein>
    <submittedName>
        <fullName evidence="13">Alkyl hydroperoxide reductase, large subunit</fullName>
    </submittedName>
</protein>
<dbReference type="InterPro" id="IPR036249">
    <property type="entry name" value="Thioredoxin-like_sf"/>
</dbReference>
<organism evidence="13 14">
    <name type="scientific">Serpentinimonas raichei</name>
    <dbReference type="NCBI Taxonomy" id="1458425"/>
    <lineage>
        <taxon>Bacteria</taxon>
        <taxon>Pseudomonadati</taxon>
        <taxon>Pseudomonadota</taxon>
        <taxon>Betaproteobacteria</taxon>
        <taxon>Burkholderiales</taxon>
        <taxon>Comamonadaceae</taxon>
        <taxon>Serpentinimonas</taxon>
    </lineage>
</organism>
<reference evidence="13 14" key="1">
    <citation type="journal article" date="2014" name="Nat. Commun.">
        <title>Physiological and genomic features of highly alkaliphilic hydrogen-utilizing Betaproteobacteria from a continental serpentinizing site.</title>
        <authorList>
            <person name="Suzuki S."/>
            <person name="Kuenen J.G."/>
            <person name="Schipper K."/>
            <person name="van der Velde S."/>
            <person name="Ishii S."/>
            <person name="Wu A."/>
            <person name="Sorokin D.Y."/>
            <person name="Tenney A."/>
            <person name="Meng X.Y."/>
            <person name="Morrill P.L."/>
            <person name="Kamagata Y."/>
            <person name="Muyzer G."/>
            <person name="Nealson K.H."/>
        </authorList>
    </citation>
    <scope>NUCLEOTIDE SEQUENCE [LARGE SCALE GENOMIC DNA]</scope>
    <source>
        <strain evidence="13 14">A1</strain>
    </source>
</reference>
<comment type="cofactor">
    <cofactor evidence="9">
        <name>FAD</name>
        <dbReference type="ChEBI" id="CHEBI:57692"/>
    </cofactor>
    <text evidence="9">Binds 1 FAD per subunit.</text>
</comment>
<feature type="domain" description="Thioredoxin-like fold" evidence="12">
    <location>
        <begin position="120"/>
        <end position="192"/>
    </location>
</feature>
<dbReference type="GO" id="GO:0032991">
    <property type="term" value="C:protein-containing complex"/>
    <property type="evidence" value="ECO:0007669"/>
    <property type="project" value="UniProtKB-ARBA"/>
</dbReference>
<keyword evidence="5" id="KW-0560">Oxidoreductase</keyword>
<dbReference type="PROSITE" id="PS00573">
    <property type="entry name" value="PYRIDINE_REDOX_2"/>
    <property type="match status" value="1"/>
</dbReference>
<accession>A0A060NIE6</accession>
<dbReference type="PRINTS" id="PR00469">
    <property type="entry name" value="PNDRDTASEII"/>
</dbReference>
<dbReference type="KEGG" id="cbaa:SRAA_1238"/>
<gene>
    <name evidence="13" type="primary">ahpF-1</name>
    <name evidence="13" type="ORF">SRAA_1238</name>
</gene>
<dbReference type="InterPro" id="IPR008255">
    <property type="entry name" value="Pyr_nucl-diS_OxRdtase_2_AS"/>
</dbReference>
<dbReference type="CDD" id="cd02974">
    <property type="entry name" value="AhpF_NTD_N"/>
    <property type="match status" value="1"/>
</dbReference>
<evidence type="ECO:0000259" key="11">
    <source>
        <dbReference type="Pfam" id="PF07992"/>
    </source>
</evidence>
<dbReference type="STRING" id="1458425.SRAA_1238"/>
<dbReference type="Gene3D" id="3.50.50.60">
    <property type="entry name" value="FAD/NAD(P)-binding domain"/>
    <property type="match status" value="2"/>
</dbReference>
<dbReference type="GO" id="GO:0005829">
    <property type="term" value="C:cytosol"/>
    <property type="evidence" value="ECO:0007669"/>
    <property type="project" value="UniProtKB-ARBA"/>
</dbReference>
<dbReference type="AlphaFoldDB" id="A0A060NIE6"/>
<dbReference type="GO" id="GO:0016668">
    <property type="term" value="F:oxidoreductase activity, acting on a sulfur group of donors, NAD(P) as acceptor"/>
    <property type="evidence" value="ECO:0007669"/>
    <property type="project" value="UniProtKB-ARBA"/>
</dbReference>
<dbReference type="SUPFAM" id="SSF52833">
    <property type="entry name" value="Thioredoxin-like"/>
    <property type="match status" value="2"/>
</dbReference>
<keyword evidence="3" id="KW-0285">Flavoprotein</keyword>
<dbReference type="InterPro" id="IPR012081">
    <property type="entry name" value="Alkyl_hydroperoxide_Rdtase_suF"/>
</dbReference>
<comment type="subunit">
    <text evidence="2">Homodimer.</text>
</comment>
<feature type="binding site" evidence="9">
    <location>
        <begin position="477"/>
        <end position="487"/>
    </location>
    <ligand>
        <name>FAD</name>
        <dbReference type="ChEBI" id="CHEBI:57692"/>
    </ligand>
</feature>
<keyword evidence="7 10" id="KW-1015">Disulfide bond</keyword>
<evidence type="ECO:0000256" key="2">
    <source>
        <dbReference type="ARBA" id="ARBA00011738"/>
    </source>
</evidence>
<evidence type="ECO:0000256" key="7">
    <source>
        <dbReference type="ARBA" id="ARBA00023157"/>
    </source>
</evidence>
<dbReference type="GO" id="GO:0102039">
    <property type="term" value="F:NADH-dependent peroxiredoxin activity"/>
    <property type="evidence" value="ECO:0007669"/>
    <property type="project" value="InterPro"/>
</dbReference>
<dbReference type="Proteomes" id="UP000067461">
    <property type="component" value="Chromosome"/>
</dbReference>
<dbReference type="Gene3D" id="3.40.30.80">
    <property type="match status" value="1"/>
</dbReference>
<dbReference type="GO" id="GO:0050660">
    <property type="term" value="F:flavin adenine dinucleotide binding"/>
    <property type="evidence" value="ECO:0007669"/>
    <property type="project" value="InterPro"/>
</dbReference>
<evidence type="ECO:0000256" key="10">
    <source>
        <dbReference type="PIRSR" id="PIRSR000238-2"/>
    </source>
</evidence>
<evidence type="ECO:0000256" key="4">
    <source>
        <dbReference type="ARBA" id="ARBA00022827"/>
    </source>
</evidence>
<dbReference type="HOGENOM" id="CLU_031864_4_0_4"/>
<dbReference type="EMBL" id="AP014568">
    <property type="protein sequence ID" value="BAO81092.1"/>
    <property type="molecule type" value="Genomic_DNA"/>
</dbReference>
<dbReference type="InterPro" id="IPR012336">
    <property type="entry name" value="Thioredoxin-like_fold"/>
</dbReference>
<evidence type="ECO:0000256" key="3">
    <source>
        <dbReference type="ARBA" id="ARBA00022630"/>
    </source>
</evidence>
<dbReference type="FunFam" id="3.50.50.60:FF:000007">
    <property type="entry name" value="Alkyl hydroperoxide reductase, F subunit"/>
    <property type="match status" value="1"/>
</dbReference>
<evidence type="ECO:0000256" key="1">
    <source>
        <dbReference type="ARBA" id="ARBA00009333"/>
    </source>
</evidence>
<evidence type="ECO:0000256" key="5">
    <source>
        <dbReference type="ARBA" id="ARBA00023002"/>
    </source>
</evidence>
<dbReference type="GO" id="GO:0051287">
    <property type="term" value="F:NAD binding"/>
    <property type="evidence" value="ECO:0007669"/>
    <property type="project" value="InterPro"/>
</dbReference>
<evidence type="ECO:0000256" key="8">
    <source>
        <dbReference type="ARBA" id="ARBA00023284"/>
    </source>
</evidence>
<proteinExistence type="inferred from homology"/>
<dbReference type="Pfam" id="PF13192">
    <property type="entry name" value="Thioredoxin_3"/>
    <property type="match status" value="1"/>
</dbReference>
<keyword evidence="6 9" id="KW-0520">NAD</keyword>
<feature type="binding site" evidence="9">
    <location>
        <begin position="213"/>
        <end position="228"/>
    </location>
    <ligand>
        <name>FAD</name>
        <dbReference type="ChEBI" id="CHEBI:57692"/>
    </ligand>
</feature>
<evidence type="ECO:0000256" key="9">
    <source>
        <dbReference type="PIRSR" id="PIRSR000238-1"/>
    </source>
</evidence>
<comment type="similarity">
    <text evidence="1">Belongs to the class-II pyridine nucleotide-disulfide oxidoreductase family.</text>
</comment>
<keyword evidence="9" id="KW-0521">NADP</keyword>
<dbReference type="Pfam" id="PF07992">
    <property type="entry name" value="Pyr_redox_2"/>
    <property type="match status" value="1"/>
</dbReference>
<dbReference type="InterPro" id="IPR044141">
    <property type="entry name" value="AhpF_NTD_C"/>
</dbReference>
<sequence length="531" mass="56173">MLDDTLKAQLQAYLERLQQPIELVAALDGSSASLEMRELLETIAALSNKIALRTDGQDARVPSFTVQGQGQPGQLRFAAVPLGHEFTSLVLALLWAGGHPPKVEAGLIEQIKALPGDYRFEIYMSLSCHNCPDVVQALSLLALLNPRVQTVVIDGALFQQEVNERDVLAVPSVYLNGAAFGSGRMSVEEVLAKLDAGALVKQAQQLDALEPFDVLNIGGGPAGAAAAVYAARKGIRTGLLAERMGGQLNDTLAIENYPSQLHTEGPKLAAALEAHVRHYEVQIMNLQRAVRLLPAAQPGGLIGIELASGAVLKARSVVLSTGARWRNMNVPGEREYQNKGVAYCPHCDGPLFKGKRTAVIGGGNSGVEAAIDLAGIVQHVTLLEFAAELRADAVLQAKLRSLPNVTVITQAQTTEVLGDGARVNGLRYTNRATGSAHDLALEGIFVQIGLVPNTEWLKGALALSPHGEIVIDARGHTSVPGVFAAGDCTTVPYKQIVIAAGEGAKAALSAFDYLIRTPQPQQVVGEAVPQV</sequence>
<dbReference type="PIRSF" id="PIRSF000238">
    <property type="entry name" value="AhpF"/>
    <property type="match status" value="1"/>
</dbReference>
<dbReference type="InterPro" id="IPR023753">
    <property type="entry name" value="FAD/NAD-binding_dom"/>
</dbReference>
<dbReference type="PRINTS" id="PR00368">
    <property type="entry name" value="FADPNR"/>
</dbReference>
<evidence type="ECO:0000259" key="12">
    <source>
        <dbReference type="Pfam" id="PF13192"/>
    </source>
</evidence>
<dbReference type="InterPro" id="IPR036188">
    <property type="entry name" value="FAD/NAD-bd_sf"/>
</dbReference>
<feature type="disulfide bond" description="Redox-active" evidence="10">
    <location>
        <begin position="344"/>
        <end position="347"/>
    </location>
</feature>